<name>A0A8J3C8K9_9ACTN</name>
<dbReference type="Proteomes" id="UP000656042">
    <property type="component" value="Unassembled WGS sequence"/>
</dbReference>
<proteinExistence type="predicted"/>
<accession>A0A8J3C8K9</accession>
<reference evidence="1" key="2">
    <citation type="submission" date="2020-09" db="EMBL/GenBank/DDBJ databases">
        <authorList>
            <person name="Sun Q."/>
            <person name="Zhou Y."/>
        </authorList>
    </citation>
    <scope>NUCLEOTIDE SEQUENCE</scope>
    <source>
        <strain evidence="1">CGMCC 4.7299</strain>
    </source>
</reference>
<reference evidence="1" key="1">
    <citation type="journal article" date="2014" name="Int. J. Syst. Evol. Microbiol.">
        <title>Complete genome sequence of Corynebacterium casei LMG S-19264T (=DSM 44701T), isolated from a smear-ripened cheese.</title>
        <authorList>
            <consortium name="US DOE Joint Genome Institute (JGI-PGF)"/>
            <person name="Walter F."/>
            <person name="Albersmeier A."/>
            <person name="Kalinowski J."/>
            <person name="Ruckert C."/>
        </authorList>
    </citation>
    <scope>NUCLEOTIDE SEQUENCE</scope>
    <source>
        <strain evidence="1">CGMCC 4.7299</strain>
    </source>
</reference>
<protein>
    <submittedName>
        <fullName evidence="1">Uncharacterized protein</fullName>
    </submittedName>
</protein>
<keyword evidence="2" id="KW-1185">Reference proteome</keyword>
<dbReference type="EMBL" id="BMMX01000073">
    <property type="protein sequence ID" value="GGL20093.1"/>
    <property type="molecule type" value="Genomic_DNA"/>
</dbReference>
<dbReference type="SUPFAM" id="SSF81301">
    <property type="entry name" value="Nucleotidyltransferase"/>
    <property type="match status" value="1"/>
</dbReference>
<comment type="caution">
    <text evidence="1">The sequence shown here is derived from an EMBL/GenBank/DDBJ whole genome shotgun (WGS) entry which is preliminary data.</text>
</comment>
<dbReference type="InterPro" id="IPR043519">
    <property type="entry name" value="NT_sf"/>
</dbReference>
<evidence type="ECO:0000313" key="1">
    <source>
        <dbReference type="EMBL" id="GGL20093.1"/>
    </source>
</evidence>
<organism evidence="1 2">
    <name type="scientific">Mangrovihabitans endophyticus</name>
    <dbReference type="NCBI Taxonomy" id="1751298"/>
    <lineage>
        <taxon>Bacteria</taxon>
        <taxon>Bacillati</taxon>
        <taxon>Actinomycetota</taxon>
        <taxon>Actinomycetes</taxon>
        <taxon>Micromonosporales</taxon>
        <taxon>Micromonosporaceae</taxon>
        <taxon>Mangrovihabitans</taxon>
    </lineage>
</organism>
<dbReference type="Gene3D" id="3.30.460.40">
    <property type="match status" value="1"/>
</dbReference>
<sequence>MTLSSAVEAFAAAAAVTYRLVGTAAARIQGVDLPTADVDVLLADRAGVDAFAATLADFACHTPPTWMPAAQQYYARFDVCGTPVELSTVERPTETDTVECAGQGPWRHYVLVDLAGHAVPAVRPELRLASELVRDRPDRYEPLIDHMLRHGADVQLTLRAARERGVDPALQEYVADRLSD</sequence>
<gene>
    <name evidence="1" type="ORF">GCM10012284_63370</name>
</gene>
<dbReference type="RefSeq" id="WP_189083024.1">
    <property type="nucleotide sequence ID" value="NZ_BMMX01000073.1"/>
</dbReference>
<evidence type="ECO:0000313" key="2">
    <source>
        <dbReference type="Proteomes" id="UP000656042"/>
    </source>
</evidence>
<dbReference type="AlphaFoldDB" id="A0A8J3C8K9"/>